<dbReference type="AlphaFoldDB" id="A0A1X0S5C6"/>
<dbReference type="GO" id="GO:0004497">
    <property type="term" value="F:monooxygenase activity"/>
    <property type="evidence" value="ECO:0007669"/>
    <property type="project" value="UniProtKB-KW"/>
</dbReference>
<keyword evidence="3 7" id="KW-0479">Metal-binding</keyword>
<keyword evidence="4 8" id="KW-0560">Oxidoreductase</keyword>
<dbReference type="PRINTS" id="PR00385">
    <property type="entry name" value="P450"/>
</dbReference>
<dbReference type="InterPro" id="IPR050196">
    <property type="entry name" value="Cytochrome_P450_Monoox"/>
</dbReference>
<evidence type="ECO:0000256" key="8">
    <source>
        <dbReference type="RuleBase" id="RU000461"/>
    </source>
</evidence>
<keyword evidence="9" id="KW-0812">Transmembrane</keyword>
<evidence type="ECO:0000256" key="7">
    <source>
        <dbReference type="PIRSR" id="PIRSR602401-1"/>
    </source>
</evidence>
<feature type="transmembrane region" description="Helical" evidence="9">
    <location>
        <begin position="27"/>
        <end position="44"/>
    </location>
</feature>
<feature type="binding site" description="axial binding residue" evidence="7">
    <location>
        <position position="467"/>
    </location>
    <ligand>
        <name>heme</name>
        <dbReference type="ChEBI" id="CHEBI:30413"/>
    </ligand>
    <ligandPart>
        <name>Fe</name>
        <dbReference type="ChEBI" id="CHEBI:18248"/>
    </ligandPart>
</feature>
<evidence type="ECO:0000256" key="9">
    <source>
        <dbReference type="SAM" id="Phobius"/>
    </source>
</evidence>
<accession>A0A1X0S5C6</accession>
<dbReference type="Proteomes" id="UP000242381">
    <property type="component" value="Unassembled WGS sequence"/>
</dbReference>
<dbReference type="PROSITE" id="PS00086">
    <property type="entry name" value="CYTOCHROME_P450"/>
    <property type="match status" value="1"/>
</dbReference>
<dbReference type="OMA" id="FARAFHW"/>
<dbReference type="Gene3D" id="1.10.630.10">
    <property type="entry name" value="Cytochrome P450"/>
    <property type="match status" value="1"/>
</dbReference>
<dbReference type="VEuPathDB" id="FungiDB:BCV72DRAFT_244965"/>
<evidence type="ECO:0000256" key="5">
    <source>
        <dbReference type="ARBA" id="ARBA00023004"/>
    </source>
</evidence>
<evidence type="ECO:0000256" key="1">
    <source>
        <dbReference type="ARBA" id="ARBA00010617"/>
    </source>
</evidence>
<comment type="cofactor">
    <cofactor evidence="7">
        <name>heme</name>
        <dbReference type="ChEBI" id="CHEBI:30413"/>
    </cofactor>
</comment>
<dbReference type="Pfam" id="PF00067">
    <property type="entry name" value="p450"/>
    <property type="match status" value="1"/>
</dbReference>
<keyword evidence="5 7" id="KW-0408">Iron</keyword>
<organism evidence="10 11">
    <name type="scientific">Rhizopus microsporus</name>
    <dbReference type="NCBI Taxonomy" id="58291"/>
    <lineage>
        <taxon>Eukaryota</taxon>
        <taxon>Fungi</taxon>
        <taxon>Fungi incertae sedis</taxon>
        <taxon>Mucoromycota</taxon>
        <taxon>Mucoromycotina</taxon>
        <taxon>Mucoromycetes</taxon>
        <taxon>Mucorales</taxon>
        <taxon>Mucorineae</taxon>
        <taxon>Rhizopodaceae</taxon>
        <taxon>Rhizopus</taxon>
    </lineage>
</organism>
<dbReference type="InterPro" id="IPR036396">
    <property type="entry name" value="Cyt_P450_sf"/>
</dbReference>
<evidence type="ECO:0000256" key="4">
    <source>
        <dbReference type="ARBA" id="ARBA00023002"/>
    </source>
</evidence>
<evidence type="ECO:0000313" key="11">
    <source>
        <dbReference type="Proteomes" id="UP000242381"/>
    </source>
</evidence>
<dbReference type="EMBL" id="KV921312">
    <property type="protein sequence ID" value="ORE19358.1"/>
    <property type="molecule type" value="Genomic_DNA"/>
</dbReference>
<evidence type="ECO:0000256" key="6">
    <source>
        <dbReference type="ARBA" id="ARBA00023033"/>
    </source>
</evidence>
<proteinExistence type="inferred from homology"/>
<keyword evidence="9" id="KW-1133">Transmembrane helix</keyword>
<sequence length="523" mass="59701">MDVINHNYKILLERIAPFLQKRVKKSYIGVAVLLICAQQVYSFFRVPKKLRHIPAVSAYAMMKSALRGQSRVDCERELLLPVSHKGNGIYLNKIPVTWVVYVANPVAAKQLLMKTDIFPKSHKTIKVAGKTGFIANFIGYDNIVMSNGHAWKKQRSLMNPVFHRSMPIKTMGEGVKALFSIIDRENGTINVSSKMQEFTLDVLGITTFGFDFKSMEGDPEKWGEVYHLVNKQLNDPIEFIFSKHVPLLHRILPEKRRAHAALAKLNAKFDEIVRQRRAELESGALDNVPENEKDLITLMLEAEKRGEAIVTEEQLRHNIAVIFVAGHETTANTLAFCLYNLAKYKHVQAKLRKEVIEVLGNDPVDFIPTLEELRRMEYLNMVIKENLRLYGPVDTVLPREAAEDATLAGTFIPKGTLLNLDIGSIHRDPHVWKNPEEFIPERFGPNGEQGDHTGFTWIPFSSGSRQCIGMNFSLAEQRIFLAMTLKKYEIEIPKDSIHSDHIVFDQINTRSPKNLELTFKRRY</sequence>
<dbReference type="InterPro" id="IPR002401">
    <property type="entry name" value="Cyt_P450_E_grp-I"/>
</dbReference>
<dbReference type="InterPro" id="IPR001128">
    <property type="entry name" value="Cyt_P450"/>
</dbReference>
<name>A0A1X0S5C6_RHIZD</name>
<keyword evidence="6 8" id="KW-0503">Monooxygenase</keyword>
<dbReference type="PANTHER" id="PTHR24291:SF50">
    <property type="entry name" value="BIFUNCTIONAL ALBAFLAVENONE MONOOXYGENASE_TERPENE SYNTHASE"/>
    <property type="match status" value="1"/>
</dbReference>
<dbReference type="SUPFAM" id="SSF48264">
    <property type="entry name" value="Cytochrome P450"/>
    <property type="match status" value="1"/>
</dbReference>
<evidence type="ECO:0000256" key="3">
    <source>
        <dbReference type="ARBA" id="ARBA00022723"/>
    </source>
</evidence>
<dbReference type="PRINTS" id="PR00463">
    <property type="entry name" value="EP450I"/>
</dbReference>
<dbReference type="InterPro" id="IPR017972">
    <property type="entry name" value="Cyt_P450_CS"/>
</dbReference>
<keyword evidence="9" id="KW-0472">Membrane</keyword>
<gene>
    <name evidence="10" type="ORF">BCV71DRAFT_283585</name>
</gene>
<dbReference type="GO" id="GO:0016705">
    <property type="term" value="F:oxidoreductase activity, acting on paired donors, with incorporation or reduction of molecular oxygen"/>
    <property type="evidence" value="ECO:0007669"/>
    <property type="project" value="InterPro"/>
</dbReference>
<keyword evidence="2 7" id="KW-0349">Heme</keyword>
<dbReference type="GO" id="GO:0005506">
    <property type="term" value="F:iron ion binding"/>
    <property type="evidence" value="ECO:0007669"/>
    <property type="project" value="InterPro"/>
</dbReference>
<dbReference type="PANTHER" id="PTHR24291">
    <property type="entry name" value="CYTOCHROME P450 FAMILY 4"/>
    <property type="match status" value="1"/>
</dbReference>
<dbReference type="GO" id="GO:0020037">
    <property type="term" value="F:heme binding"/>
    <property type="evidence" value="ECO:0007669"/>
    <property type="project" value="InterPro"/>
</dbReference>
<reference evidence="10 11" key="1">
    <citation type="journal article" date="2016" name="Proc. Natl. Acad. Sci. U.S.A.">
        <title>Lipid metabolic changes in an early divergent fungus govern the establishment of a mutualistic symbiosis with endobacteria.</title>
        <authorList>
            <person name="Lastovetsky O.A."/>
            <person name="Gaspar M.L."/>
            <person name="Mondo S.J."/>
            <person name="LaButti K.M."/>
            <person name="Sandor L."/>
            <person name="Grigoriev I.V."/>
            <person name="Henry S.A."/>
            <person name="Pawlowska T.E."/>
        </authorList>
    </citation>
    <scope>NUCLEOTIDE SEQUENCE [LARGE SCALE GENOMIC DNA]</scope>
    <source>
        <strain evidence="10 11">ATCC 11559</strain>
    </source>
</reference>
<comment type="similarity">
    <text evidence="1 8">Belongs to the cytochrome P450 family.</text>
</comment>
<evidence type="ECO:0000256" key="2">
    <source>
        <dbReference type="ARBA" id="ARBA00022617"/>
    </source>
</evidence>
<evidence type="ECO:0000313" key="10">
    <source>
        <dbReference type="EMBL" id="ORE19358.1"/>
    </source>
</evidence>
<protein>
    <submittedName>
        <fullName evidence="10">Cytochrome P450</fullName>
    </submittedName>
</protein>